<dbReference type="EMBL" id="VXIS01000172">
    <property type="protein sequence ID" value="KAA8899141.1"/>
    <property type="molecule type" value="Genomic_DNA"/>
</dbReference>
<evidence type="ECO:0008006" key="4">
    <source>
        <dbReference type="Google" id="ProtNLM"/>
    </source>
</evidence>
<sequence length="75" mass="7217">MKFSSALVVLTAAVAVAAPAPTGGSCNSGKVIACCQSGLLGVLTCLVGICSLGGSTVCCDLDQQGLINIGTCVAL</sequence>
<dbReference type="PROSITE" id="PS51257">
    <property type="entry name" value="PROKAR_LIPOPROTEIN"/>
    <property type="match status" value="1"/>
</dbReference>
<organism evidence="2 3">
    <name type="scientific">Sphaerosporella brunnea</name>
    <dbReference type="NCBI Taxonomy" id="1250544"/>
    <lineage>
        <taxon>Eukaryota</taxon>
        <taxon>Fungi</taxon>
        <taxon>Dikarya</taxon>
        <taxon>Ascomycota</taxon>
        <taxon>Pezizomycotina</taxon>
        <taxon>Pezizomycetes</taxon>
        <taxon>Pezizales</taxon>
        <taxon>Pyronemataceae</taxon>
        <taxon>Sphaerosporella</taxon>
    </lineage>
</organism>
<dbReference type="Proteomes" id="UP000326924">
    <property type="component" value="Unassembled WGS sequence"/>
</dbReference>
<name>A0A5J5ENS6_9PEZI</name>
<gene>
    <name evidence="2" type="ORF">FN846DRAFT_909756</name>
</gene>
<proteinExistence type="predicted"/>
<dbReference type="AlphaFoldDB" id="A0A5J5ENS6"/>
<feature type="chain" id="PRO_5023834834" description="Hydrophobin" evidence="1">
    <location>
        <begin position="20"/>
        <end position="75"/>
    </location>
</feature>
<evidence type="ECO:0000256" key="1">
    <source>
        <dbReference type="SAM" id="SignalP"/>
    </source>
</evidence>
<keyword evidence="3" id="KW-1185">Reference proteome</keyword>
<protein>
    <recommendedName>
        <fullName evidence="4">Hydrophobin</fullName>
    </recommendedName>
</protein>
<comment type="caution">
    <text evidence="2">The sequence shown here is derived from an EMBL/GenBank/DDBJ whole genome shotgun (WGS) entry which is preliminary data.</text>
</comment>
<dbReference type="InParanoid" id="A0A5J5ENS6"/>
<evidence type="ECO:0000313" key="3">
    <source>
        <dbReference type="Proteomes" id="UP000326924"/>
    </source>
</evidence>
<feature type="signal peptide" evidence="1">
    <location>
        <begin position="1"/>
        <end position="19"/>
    </location>
</feature>
<reference evidence="2 3" key="1">
    <citation type="submission" date="2019-09" db="EMBL/GenBank/DDBJ databases">
        <title>Draft genome of the ectomycorrhizal ascomycete Sphaerosporella brunnea.</title>
        <authorList>
            <consortium name="DOE Joint Genome Institute"/>
            <person name="Benucci G.M."/>
            <person name="Marozzi G."/>
            <person name="Antonielli L."/>
            <person name="Sanchez S."/>
            <person name="Marco P."/>
            <person name="Wang X."/>
            <person name="Falini L.B."/>
            <person name="Barry K."/>
            <person name="Haridas S."/>
            <person name="Lipzen A."/>
            <person name="Labutti K."/>
            <person name="Grigoriev I.V."/>
            <person name="Murat C."/>
            <person name="Martin F."/>
            <person name="Albertini E."/>
            <person name="Donnini D."/>
            <person name="Bonito G."/>
        </authorList>
    </citation>
    <scope>NUCLEOTIDE SEQUENCE [LARGE SCALE GENOMIC DNA]</scope>
    <source>
        <strain evidence="2 3">Sb_GMNB300</strain>
    </source>
</reference>
<keyword evidence="1" id="KW-0732">Signal</keyword>
<evidence type="ECO:0000313" key="2">
    <source>
        <dbReference type="EMBL" id="KAA8899141.1"/>
    </source>
</evidence>
<accession>A0A5J5ENS6</accession>